<dbReference type="RefSeq" id="WP_183468110.1">
    <property type="nucleotide sequence ID" value="NZ_JACHVU010000004.1"/>
</dbReference>
<evidence type="ECO:0000259" key="3">
    <source>
        <dbReference type="Pfam" id="PF01113"/>
    </source>
</evidence>
<dbReference type="GO" id="GO:0009089">
    <property type="term" value="P:lysine biosynthetic process via diaminopimelate"/>
    <property type="evidence" value="ECO:0007669"/>
    <property type="project" value="InterPro"/>
</dbReference>
<keyword evidence="2" id="KW-0560">Oxidoreductase</keyword>
<dbReference type="Proteomes" id="UP000550501">
    <property type="component" value="Unassembled WGS sequence"/>
</dbReference>
<dbReference type="InterPro" id="IPR036291">
    <property type="entry name" value="NAD(P)-bd_dom_sf"/>
</dbReference>
<evidence type="ECO:0000313" key="6">
    <source>
        <dbReference type="Proteomes" id="UP000550501"/>
    </source>
</evidence>
<proteinExistence type="predicted"/>
<keyword evidence="6" id="KW-1185">Reference proteome</keyword>
<accession>A0A839Q3M0</accession>
<dbReference type="GO" id="GO:0008839">
    <property type="term" value="F:4-hydroxy-tetrahydrodipicolinate reductase"/>
    <property type="evidence" value="ECO:0007669"/>
    <property type="project" value="InterPro"/>
</dbReference>
<dbReference type="Gene3D" id="3.40.50.720">
    <property type="entry name" value="NAD(P)-binding Rossmann-like Domain"/>
    <property type="match status" value="1"/>
</dbReference>
<dbReference type="SUPFAM" id="SSF51735">
    <property type="entry name" value="NAD(P)-binding Rossmann-fold domains"/>
    <property type="match status" value="1"/>
</dbReference>
<protein>
    <recommendedName>
        <fullName evidence="7">Dihydrodipicolinate reductase</fullName>
    </recommendedName>
</protein>
<evidence type="ECO:0000313" key="5">
    <source>
        <dbReference type="EMBL" id="MBB2990858.1"/>
    </source>
</evidence>
<name>A0A839Q3M0_MYCIR</name>
<feature type="domain" description="Dihydrodipicolinate reductase N-terminal" evidence="3">
    <location>
        <begin position="10"/>
        <end position="73"/>
    </location>
</feature>
<dbReference type="InterPro" id="IPR045760">
    <property type="entry name" value="DAP_DH_C"/>
</dbReference>
<evidence type="ECO:0000256" key="2">
    <source>
        <dbReference type="ARBA" id="ARBA00023002"/>
    </source>
</evidence>
<dbReference type="InterPro" id="IPR000846">
    <property type="entry name" value="DapB_N"/>
</dbReference>
<organism evidence="5 6">
    <name type="scientific">Mycolicibacterium iranicum</name>
    <name type="common">Mycobacterium iranicum</name>
    <dbReference type="NCBI Taxonomy" id="912594"/>
    <lineage>
        <taxon>Bacteria</taxon>
        <taxon>Bacillati</taxon>
        <taxon>Actinomycetota</taxon>
        <taxon>Actinomycetes</taxon>
        <taxon>Mycobacteriales</taxon>
        <taxon>Mycobacteriaceae</taxon>
        <taxon>Mycolicibacterium</taxon>
    </lineage>
</organism>
<evidence type="ECO:0000259" key="4">
    <source>
        <dbReference type="Pfam" id="PF19328"/>
    </source>
</evidence>
<feature type="domain" description="2,4-diaminopentanoate dehydrogenase C-terminal" evidence="4">
    <location>
        <begin position="193"/>
        <end position="340"/>
    </location>
</feature>
<dbReference type="Pfam" id="PF19328">
    <property type="entry name" value="DAP_DH_C"/>
    <property type="match status" value="1"/>
</dbReference>
<dbReference type="Pfam" id="PF01113">
    <property type="entry name" value="DapB_N"/>
    <property type="match status" value="1"/>
</dbReference>
<keyword evidence="1" id="KW-0521">NADP</keyword>
<gene>
    <name evidence="5" type="ORF">FHR72_002331</name>
</gene>
<comment type="caution">
    <text evidence="5">The sequence shown here is derived from an EMBL/GenBank/DDBJ whole genome shotgun (WGS) entry which is preliminary data.</text>
</comment>
<dbReference type="EMBL" id="JACHVU010000004">
    <property type="protein sequence ID" value="MBB2990858.1"/>
    <property type="molecule type" value="Genomic_DNA"/>
</dbReference>
<sequence>MTLRIVQWTTGNVGTKSVHAVVANSDLELVGCYAWSPEKVGRDVGELCGIAPLGVTATDDVDALLALQPDCVVYNPMFADVDELVRILGAGINVVTTSEFITGHGLGADRDRVADACTRGGATIFGSGINPGFIQLFAVVTAGISDQVDRISIVESFDTTIYNSPATEIPMGFGYPIDHPDLHAVTEKGSGIFREAVLLVADALGVELDDVRCEAEYAQTTEDLSLPGDWTIGAGCVAGIDVRWIGVLGGRDVIEIRGIWTKGQALEPAWSTSFGYTVTVEGRPTITSTLSFAPPADFVAETLDDFIMLGLTITAMPAIAAIPAVVAAAPGIATYADLPLLLPRGVLRTASA</sequence>
<reference evidence="5 6" key="1">
    <citation type="submission" date="2020-08" db="EMBL/GenBank/DDBJ databases">
        <title>The Agave Microbiome: Exploring the role of microbial communities in plant adaptations to desert environments.</title>
        <authorList>
            <person name="Partida-Martinez L.P."/>
        </authorList>
    </citation>
    <scope>NUCLEOTIDE SEQUENCE [LARGE SCALE GENOMIC DNA]</scope>
    <source>
        <strain evidence="5 6">AT2.18</strain>
    </source>
</reference>
<evidence type="ECO:0000256" key="1">
    <source>
        <dbReference type="ARBA" id="ARBA00022857"/>
    </source>
</evidence>
<evidence type="ECO:0008006" key="7">
    <source>
        <dbReference type="Google" id="ProtNLM"/>
    </source>
</evidence>
<dbReference type="CDD" id="cd24146">
    <property type="entry name" value="nat-AmDH_N_like"/>
    <property type="match status" value="1"/>
</dbReference>
<dbReference type="AlphaFoldDB" id="A0A839Q3M0"/>